<dbReference type="VEuPathDB" id="VectorBase:AMAM008255"/>
<proteinExistence type="predicted"/>
<reference evidence="3" key="1">
    <citation type="submission" date="2013-09" db="EMBL/GenBank/DDBJ databases">
        <title>The Genome Sequence of Anopheles maculatus species B.</title>
        <authorList>
            <consortium name="The Broad Institute Genomics Platform"/>
            <person name="Neafsey D.E."/>
            <person name="Besansky N."/>
            <person name="Howell P."/>
            <person name="Walton C."/>
            <person name="Young S.K."/>
            <person name="Zeng Q."/>
            <person name="Gargeya S."/>
            <person name="Fitzgerald M."/>
            <person name="Haas B."/>
            <person name="Abouelleil A."/>
            <person name="Allen A.W."/>
            <person name="Alvarado L."/>
            <person name="Arachchi H.M."/>
            <person name="Berlin A.M."/>
            <person name="Chapman S.B."/>
            <person name="Gainer-Dewar J."/>
            <person name="Goldberg J."/>
            <person name="Griggs A."/>
            <person name="Gujja S."/>
            <person name="Hansen M."/>
            <person name="Howarth C."/>
            <person name="Imamovic A."/>
            <person name="Ireland A."/>
            <person name="Larimer J."/>
            <person name="McCowan C."/>
            <person name="Murphy C."/>
            <person name="Pearson M."/>
            <person name="Poon T.W."/>
            <person name="Priest M."/>
            <person name="Roberts A."/>
            <person name="Saif S."/>
            <person name="Shea T."/>
            <person name="Sisk P."/>
            <person name="Sykes S."/>
            <person name="Wortman J."/>
            <person name="Nusbaum C."/>
            <person name="Birren B."/>
        </authorList>
    </citation>
    <scope>NUCLEOTIDE SEQUENCE [LARGE SCALE GENOMIC DNA]</scope>
    <source>
        <strain evidence="3">maculatus3</strain>
    </source>
</reference>
<organism evidence="2 3">
    <name type="scientific">Anopheles maculatus</name>
    <dbReference type="NCBI Taxonomy" id="74869"/>
    <lineage>
        <taxon>Eukaryota</taxon>
        <taxon>Metazoa</taxon>
        <taxon>Ecdysozoa</taxon>
        <taxon>Arthropoda</taxon>
        <taxon>Hexapoda</taxon>
        <taxon>Insecta</taxon>
        <taxon>Pterygota</taxon>
        <taxon>Neoptera</taxon>
        <taxon>Endopterygota</taxon>
        <taxon>Diptera</taxon>
        <taxon>Nematocera</taxon>
        <taxon>Culicoidea</taxon>
        <taxon>Culicidae</taxon>
        <taxon>Anophelinae</taxon>
        <taxon>Anopheles</taxon>
        <taxon>Anopheles maculatus group</taxon>
    </lineage>
</organism>
<evidence type="ECO:0000313" key="2">
    <source>
        <dbReference type="EnsemblMetazoa" id="AMAM008255-PA"/>
    </source>
</evidence>
<protein>
    <submittedName>
        <fullName evidence="2">Uncharacterized protein</fullName>
    </submittedName>
</protein>
<evidence type="ECO:0000313" key="3">
    <source>
        <dbReference type="Proteomes" id="UP000075901"/>
    </source>
</evidence>
<feature type="compositionally biased region" description="Pro residues" evidence="1">
    <location>
        <begin position="58"/>
        <end position="70"/>
    </location>
</feature>
<keyword evidence="3" id="KW-1185">Reference proteome</keyword>
<feature type="region of interest" description="Disordered" evidence="1">
    <location>
        <begin position="38"/>
        <end position="145"/>
    </location>
</feature>
<sequence>MSLPTVGIVITISLTNGKYVDDTKYIHGVDVHHYPDADPKYGSCHQLDDPSMKAHYGPPQPSQQAQPPPSSQQQQQQQSQPGQCQPVGVDDPDSLGMVKAEENVTHSYSIRKGSQSSSQPSTSQPHPSRQPSFRARYEPFRHRFA</sequence>
<dbReference type="AlphaFoldDB" id="A0A182SJX8"/>
<feature type="compositionally biased region" description="Basic and acidic residues" evidence="1">
    <location>
        <begin position="135"/>
        <end position="145"/>
    </location>
</feature>
<feature type="compositionally biased region" description="Low complexity" evidence="1">
    <location>
        <begin position="114"/>
        <end position="132"/>
    </location>
</feature>
<accession>A0A182SJX8</accession>
<feature type="compositionally biased region" description="Low complexity" evidence="1">
    <location>
        <begin position="71"/>
        <end position="86"/>
    </location>
</feature>
<dbReference type="EnsemblMetazoa" id="AMAM008255-RA">
    <property type="protein sequence ID" value="AMAM008255-PA"/>
    <property type="gene ID" value="AMAM008255"/>
</dbReference>
<reference evidence="2" key="2">
    <citation type="submission" date="2020-05" db="UniProtKB">
        <authorList>
            <consortium name="EnsemblMetazoa"/>
        </authorList>
    </citation>
    <scope>IDENTIFICATION</scope>
    <source>
        <strain evidence="2">maculatus3</strain>
    </source>
</reference>
<evidence type="ECO:0000256" key="1">
    <source>
        <dbReference type="SAM" id="MobiDB-lite"/>
    </source>
</evidence>
<name>A0A182SJX8_9DIPT</name>
<dbReference type="Proteomes" id="UP000075901">
    <property type="component" value="Unassembled WGS sequence"/>
</dbReference>